<accession>A0ABD2NY46</accession>
<dbReference type="Proteomes" id="UP001516400">
    <property type="component" value="Unassembled WGS sequence"/>
</dbReference>
<evidence type="ECO:0000256" key="2">
    <source>
        <dbReference type="PROSITE-ProRule" id="PRU00176"/>
    </source>
</evidence>
<dbReference type="SUPFAM" id="SSF54928">
    <property type="entry name" value="RNA-binding domain, RBD"/>
    <property type="match status" value="1"/>
</dbReference>
<dbReference type="PROSITE" id="PS50102">
    <property type="entry name" value="RRM"/>
    <property type="match status" value="1"/>
</dbReference>
<evidence type="ECO:0000259" key="3">
    <source>
        <dbReference type="PROSITE" id="PS50102"/>
    </source>
</evidence>
<dbReference type="GO" id="GO:0003723">
    <property type="term" value="F:RNA binding"/>
    <property type="evidence" value="ECO:0007669"/>
    <property type="project" value="UniProtKB-UniRule"/>
</dbReference>
<dbReference type="EMBL" id="JABFTP020000144">
    <property type="protein sequence ID" value="KAL3283648.1"/>
    <property type="molecule type" value="Genomic_DNA"/>
</dbReference>
<dbReference type="PANTHER" id="PTHR20957">
    <property type="entry name" value="RNA-BINDING PROTEIN 48"/>
    <property type="match status" value="1"/>
</dbReference>
<sequence length="177" mass="20489">MDTILDNLKEIPQHKQQELCTTRPAYRQGRKLTAVKVYSVMSESQHLYIYGVPKINLRNELKSLFNKYGQILSIHIVPDVKVEMFTECFHIQYGRIQSARIAKRFVDNKSFYGGVLHICYAPEHETVQETISKLQLREKDVLTKLCKYNAEASEGKDFISNSISNGKEIENLVFEKT</sequence>
<dbReference type="InterPro" id="IPR035979">
    <property type="entry name" value="RBD_domain_sf"/>
</dbReference>
<proteinExistence type="predicted"/>
<dbReference type="InterPro" id="IPR000504">
    <property type="entry name" value="RRM_dom"/>
</dbReference>
<dbReference type="PANTHER" id="PTHR20957:SF0">
    <property type="entry name" value="RNA-BINDING PROTEIN 48"/>
    <property type="match status" value="1"/>
</dbReference>
<protein>
    <recommendedName>
        <fullName evidence="3">RRM domain-containing protein</fullName>
    </recommendedName>
</protein>
<evidence type="ECO:0000313" key="5">
    <source>
        <dbReference type="Proteomes" id="UP001516400"/>
    </source>
</evidence>
<dbReference type="AlphaFoldDB" id="A0ABD2NY46"/>
<dbReference type="Gene3D" id="3.30.70.330">
    <property type="match status" value="1"/>
</dbReference>
<evidence type="ECO:0000313" key="4">
    <source>
        <dbReference type="EMBL" id="KAL3283648.1"/>
    </source>
</evidence>
<feature type="domain" description="RRM" evidence="3">
    <location>
        <begin position="45"/>
        <end position="123"/>
    </location>
</feature>
<name>A0ABD2NY46_9CUCU</name>
<dbReference type="InterPro" id="IPR039599">
    <property type="entry name" value="RBM48"/>
</dbReference>
<comment type="caution">
    <text evidence="4">The sequence shown here is derived from an EMBL/GenBank/DDBJ whole genome shotgun (WGS) entry which is preliminary data.</text>
</comment>
<reference evidence="4 5" key="1">
    <citation type="journal article" date="2021" name="BMC Biol.">
        <title>Horizontally acquired antibacterial genes associated with adaptive radiation of ladybird beetles.</title>
        <authorList>
            <person name="Li H.S."/>
            <person name="Tang X.F."/>
            <person name="Huang Y.H."/>
            <person name="Xu Z.Y."/>
            <person name="Chen M.L."/>
            <person name="Du X.Y."/>
            <person name="Qiu B.Y."/>
            <person name="Chen P.T."/>
            <person name="Zhang W."/>
            <person name="Slipinski A."/>
            <person name="Escalona H.E."/>
            <person name="Waterhouse R.M."/>
            <person name="Zwick A."/>
            <person name="Pang H."/>
        </authorList>
    </citation>
    <scope>NUCLEOTIDE SEQUENCE [LARGE SCALE GENOMIC DNA]</scope>
    <source>
        <strain evidence="4">SYSU2018</strain>
    </source>
</reference>
<dbReference type="InterPro" id="IPR012677">
    <property type="entry name" value="Nucleotide-bd_a/b_plait_sf"/>
</dbReference>
<organism evidence="4 5">
    <name type="scientific">Cryptolaemus montrouzieri</name>
    <dbReference type="NCBI Taxonomy" id="559131"/>
    <lineage>
        <taxon>Eukaryota</taxon>
        <taxon>Metazoa</taxon>
        <taxon>Ecdysozoa</taxon>
        <taxon>Arthropoda</taxon>
        <taxon>Hexapoda</taxon>
        <taxon>Insecta</taxon>
        <taxon>Pterygota</taxon>
        <taxon>Neoptera</taxon>
        <taxon>Endopterygota</taxon>
        <taxon>Coleoptera</taxon>
        <taxon>Polyphaga</taxon>
        <taxon>Cucujiformia</taxon>
        <taxon>Coccinelloidea</taxon>
        <taxon>Coccinellidae</taxon>
        <taxon>Scymninae</taxon>
        <taxon>Scymnini</taxon>
        <taxon>Cryptolaemus</taxon>
    </lineage>
</organism>
<keyword evidence="1 2" id="KW-0694">RNA-binding</keyword>
<keyword evidence="5" id="KW-1185">Reference proteome</keyword>
<gene>
    <name evidence="4" type="ORF">HHI36_006787</name>
</gene>
<dbReference type="Pfam" id="PF00076">
    <property type="entry name" value="RRM_1"/>
    <property type="match status" value="1"/>
</dbReference>
<evidence type="ECO:0000256" key="1">
    <source>
        <dbReference type="ARBA" id="ARBA00022884"/>
    </source>
</evidence>